<feature type="region of interest" description="Disordered" evidence="1">
    <location>
        <begin position="53"/>
        <end position="86"/>
    </location>
</feature>
<dbReference type="Pfam" id="PF04402">
    <property type="entry name" value="SIMPL"/>
    <property type="match status" value="1"/>
</dbReference>
<dbReference type="InterPro" id="IPR052022">
    <property type="entry name" value="26kDa_periplasmic_antigen"/>
</dbReference>
<dbReference type="PANTHER" id="PTHR34387:SF2">
    <property type="entry name" value="SLR1258 PROTEIN"/>
    <property type="match status" value="1"/>
</dbReference>
<dbReference type="RefSeq" id="XP_040692383.1">
    <property type="nucleotide sequence ID" value="XM_040834442.1"/>
</dbReference>
<dbReference type="GeneID" id="63750290"/>
<evidence type="ECO:0000313" key="3">
    <source>
        <dbReference type="Proteomes" id="UP000184383"/>
    </source>
</evidence>
<dbReference type="Gene3D" id="3.30.110.170">
    <property type="entry name" value="Protein of unknown function (DUF541), domain 1"/>
    <property type="match status" value="1"/>
</dbReference>
<evidence type="ECO:0008006" key="4">
    <source>
        <dbReference type="Google" id="ProtNLM"/>
    </source>
</evidence>
<dbReference type="OrthoDB" id="3335918at2759"/>
<evidence type="ECO:0000256" key="1">
    <source>
        <dbReference type="SAM" id="MobiDB-lite"/>
    </source>
</evidence>
<dbReference type="EMBL" id="KV878210">
    <property type="protein sequence ID" value="OJJ38707.1"/>
    <property type="molecule type" value="Genomic_DNA"/>
</dbReference>
<feature type="compositionally biased region" description="Polar residues" evidence="1">
    <location>
        <begin position="53"/>
        <end position="73"/>
    </location>
</feature>
<dbReference type="AlphaFoldDB" id="A0A1L9RV14"/>
<feature type="compositionally biased region" description="Basic and acidic residues" evidence="1">
    <location>
        <begin position="77"/>
        <end position="86"/>
    </location>
</feature>
<dbReference type="VEuPathDB" id="FungiDB:ASPWEDRAFT_36383"/>
<keyword evidence="3" id="KW-1185">Reference proteome</keyword>
<dbReference type="PANTHER" id="PTHR34387">
    <property type="entry name" value="SLR1258 PROTEIN"/>
    <property type="match status" value="1"/>
</dbReference>
<organism evidence="2 3">
    <name type="scientific">Aspergillus wentii DTO 134E9</name>
    <dbReference type="NCBI Taxonomy" id="1073089"/>
    <lineage>
        <taxon>Eukaryota</taxon>
        <taxon>Fungi</taxon>
        <taxon>Dikarya</taxon>
        <taxon>Ascomycota</taxon>
        <taxon>Pezizomycotina</taxon>
        <taxon>Eurotiomycetes</taxon>
        <taxon>Eurotiomycetidae</taxon>
        <taxon>Eurotiales</taxon>
        <taxon>Aspergillaceae</taxon>
        <taxon>Aspergillus</taxon>
        <taxon>Aspergillus subgen. Cremei</taxon>
    </lineage>
</organism>
<dbReference type="GO" id="GO:0006974">
    <property type="term" value="P:DNA damage response"/>
    <property type="evidence" value="ECO:0007669"/>
    <property type="project" value="TreeGrafter"/>
</dbReference>
<proteinExistence type="predicted"/>
<gene>
    <name evidence="2" type="ORF">ASPWEDRAFT_36383</name>
</gene>
<dbReference type="Proteomes" id="UP000184383">
    <property type="component" value="Unassembled WGS sequence"/>
</dbReference>
<sequence>MAPITITVTGNSSIDARPEQAVLSLQVKSDGPSKDIVSKEATATANQVQQTFKELQAESSPPVSAFSTQSVRSGSEVPRDNDGNPRERVYFSQISFEATFHDFERLGQVTGRLSAHPNIEICNVDWRLTDATKKDLSSRARKQAMVDAIQKAKDYADVIGREVVPVEITDTDCSYGYPPRMMANCMAAPGLGAEDEREDLDLTPRNIDVTNSVQVNFKGE</sequence>
<reference evidence="3" key="1">
    <citation type="journal article" date="2017" name="Genome Biol.">
        <title>Comparative genomics reveals high biological diversity and specific adaptations in the industrially and medically important fungal genus Aspergillus.</title>
        <authorList>
            <person name="de Vries R.P."/>
            <person name="Riley R."/>
            <person name="Wiebenga A."/>
            <person name="Aguilar-Osorio G."/>
            <person name="Amillis S."/>
            <person name="Uchima C.A."/>
            <person name="Anderluh G."/>
            <person name="Asadollahi M."/>
            <person name="Askin M."/>
            <person name="Barry K."/>
            <person name="Battaglia E."/>
            <person name="Bayram O."/>
            <person name="Benocci T."/>
            <person name="Braus-Stromeyer S.A."/>
            <person name="Caldana C."/>
            <person name="Canovas D."/>
            <person name="Cerqueira G.C."/>
            <person name="Chen F."/>
            <person name="Chen W."/>
            <person name="Choi C."/>
            <person name="Clum A."/>
            <person name="Dos Santos R.A."/>
            <person name="Damasio A.R."/>
            <person name="Diallinas G."/>
            <person name="Emri T."/>
            <person name="Fekete E."/>
            <person name="Flipphi M."/>
            <person name="Freyberg S."/>
            <person name="Gallo A."/>
            <person name="Gournas C."/>
            <person name="Habgood R."/>
            <person name="Hainaut M."/>
            <person name="Harispe M.L."/>
            <person name="Henrissat B."/>
            <person name="Hilden K.S."/>
            <person name="Hope R."/>
            <person name="Hossain A."/>
            <person name="Karabika E."/>
            <person name="Karaffa L."/>
            <person name="Karanyi Z."/>
            <person name="Krasevec N."/>
            <person name="Kuo A."/>
            <person name="Kusch H."/>
            <person name="LaButti K."/>
            <person name="Lagendijk E.L."/>
            <person name="Lapidus A."/>
            <person name="Levasseur A."/>
            <person name="Lindquist E."/>
            <person name="Lipzen A."/>
            <person name="Logrieco A.F."/>
            <person name="MacCabe A."/>
            <person name="Maekelae M.R."/>
            <person name="Malavazi I."/>
            <person name="Melin P."/>
            <person name="Meyer V."/>
            <person name="Mielnichuk N."/>
            <person name="Miskei M."/>
            <person name="Molnar A.P."/>
            <person name="Mule G."/>
            <person name="Ngan C.Y."/>
            <person name="Orejas M."/>
            <person name="Orosz E."/>
            <person name="Ouedraogo J.P."/>
            <person name="Overkamp K.M."/>
            <person name="Park H.-S."/>
            <person name="Perrone G."/>
            <person name="Piumi F."/>
            <person name="Punt P.J."/>
            <person name="Ram A.F."/>
            <person name="Ramon A."/>
            <person name="Rauscher S."/>
            <person name="Record E."/>
            <person name="Riano-Pachon D.M."/>
            <person name="Robert V."/>
            <person name="Roehrig J."/>
            <person name="Ruller R."/>
            <person name="Salamov A."/>
            <person name="Salih N.S."/>
            <person name="Samson R.A."/>
            <person name="Sandor E."/>
            <person name="Sanguinetti M."/>
            <person name="Schuetze T."/>
            <person name="Sepcic K."/>
            <person name="Shelest E."/>
            <person name="Sherlock G."/>
            <person name="Sophianopoulou V."/>
            <person name="Squina F.M."/>
            <person name="Sun H."/>
            <person name="Susca A."/>
            <person name="Todd R.B."/>
            <person name="Tsang A."/>
            <person name="Unkles S.E."/>
            <person name="van de Wiele N."/>
            <person name="van Rossen-Uffink D."/>
            <person name="Oliveira J.V."/>
            <person name="Vesth T.C."/>
            <person name="Visser J."/>
            <person name="Yu J.-H."/>
            <person name="Zhou M."/>
            <person name="Andersen M.R."/>
            <person name="Archer D.B."/>
            <person name="Baker S.E."/>
            <person name="Benoit I."/>
            <person name="Brakhage A.A."/>
            <person name="Braus G.H."/>
            <person name="Fischer R."/>
            <person name="Frisvad J.C."/>
            <person name="Goldman G.H."/>
            <person name="Houbraken J."/>
            <person name="Oakley B."/>
            <person name="Pocsi I."/>
            <person name="Scazzocchio C."/>
            <person name="Seiboth B."/>
            <person name="vanKuyk P.A."/>
            <person name="Wortman J."/>
            <person name="Dyer P.S."/>
            <person name="Grigoriev I.V."/>
        </authorList>
    </citation>
    <scope>NUCLEOTIDE SEQUENCE [LARGE SCALE GENOMIC DNA]</scope>
    <source>
        <strain evidence="3">DTO 134E9</strain>
    </source>
</reference>
<name>A0A1L9RV14_ASPWE</name>
<protein>
    <recommendedName>
        <fullName evidence="4">SIMPL domain-containing protein</fullName>
    </recommendedName>
</protein>
<evidence type="ECO:0000313" key="2">
    <source>
        <dbReference type="EMBL" id="OJJ38707.1"/>
    </source>
</evidence>
<dbReference type="Gene3D" id="3.30.70.2970">
    <property type="entry name" value="Protein of unknown function (DUF541), domain 2"/>
    <property type="match status" value="1"/>
</dbReference>
<accession>A0A1L9RV14</accession>
<dbReference type="InterPro" id="IPR007497">
    <property type="entry name" value="SIMPL/DUF541"/>
</dbReference>